<protein>
    <recommendedName>
        <fullName evidence="4">Neutral zinc metallopeptidase</fullName>
    </recommendedName>
</protein>
<evidence type="ECO:0000313" key="3">
    <source>
        <dbReference type="Proteomes" id="UP000429607"/>
    </source>
</evidence>
<dbReference type="Proteomes" id="UP000429607">
    <property type="component" value="Unassembled WGS sequence"/>
</dbReference>
<comment type="caution">
    <text evidence="2">The sequence shown here is derived from an EMBL/GenBank/DDBJ whole genome shotgun (WGS) entry which is preliminary data.</text>
</comment>
<evidence type="ECO:0000256" key="1">
    <source>
        <dbReference type="SAM" id="SignalP"/>
    </source>
</evidence>
<reference evidence="2 3" key="1">
    <citation type="submission" date="2018-09" db="EMBL/GenBank/DDBJ databases">
        <title>Genomic investigation of the strawberry pathogen Phytophthora fragariae indicates pathogenicity is determined by transcriptional variation in three key races.</title>
        <authorList>
            <person name="Adams T.M."/>
            <person name="Armitage A.D."/>
            <person name="Sobczyk M.K."/>
            <person name="Bates H.J."/>
            <person name="Dunwell J.M."/>
            <person name="Nellist C.F."/>
            <person name="Harrison R.J."/>
        </authorList>
    </citation>
    <scope>NUCLEOTIDE SEQUENCE [LARGE SCALE GENOMIC DNA]</scope>
    <source>
        <strain evidence="2 3">SCRP249</strain>
    </source>
</reference>
<dbReference type="PROSITE" id="PS51318">
    <property type="entry name" value="TAT"/>
    <property type="match status" value="1"/>
</dbReference>
<dbReference type="AlphaFoldDB" id="A0A6A3I6Y4"/>
<organism evidence="2 3">
    <name type="scientific">Phytophthora rubi</name>
    <dbReference type="NCBI Taxonomy" id="129364"/>
    <lineage>
        <taxon>Eukaryota</taxon>
        <taxon>Sar</taxon>
        <taxon>Stramenopiles</taxon>
        <taxon>Oomycota</taxon>
        <taxon>Peronosporomycetes</taxon>
        <taxon>Peronosporales</taxon>
        <taxon>Peronosporaceae</taxon>
        <taxon>Phytophthora</taxon>
    </lineage>
</organism>
<dbReference type="InterPro" id="IPR006311">
    <property type="entry name" value="TAT_signal"/>
</dbReference>
<gene>
    <name evidence="2" type="ORF">PR001_g24973</name>
</gene>
<feature type="signal peptide" evidence="1">
    <location>
        <begin position="1"/>
        <end position="31"/>
    </location>
</feature>
<sequence>MQSNQSSSSSTRRLLTTLAVVGLASSSVVSASPSANATNGASTFGTITSGSSKCVVGNPNTYTTQSDLDWIWQNRIGPNAKPSESNYNVMSNKNWVIDHLVKNKGTLNYCIRWDSDTKLTKSVASKFEAMLNRQYKAWNQWLIGYDCWPYNDIKVKVTGFAVKDSSALDWNDDSLGKIYKGDLDGDGVPRYPQNCYRFYDNGPGAWSDTSSCQAQPWDIYLWRRAGLEGGLGDDSGHEVNMENMLASLDDKQLTIVAHEIGHGFGLPDFYEEADMPGGTKFPACLMKAGSSMTVTPSDGWMLRRVLEHTKSRYNF</sequence>
<feature type="chain" id="PRO_5025523370" description="Neutral zinc metallopeptidase" evidence="1">
    <location>
        <begin position="32"/>
        <end position="315"/>
    </location>
</feature>
<keyword evidence="1" id="KW-0732">Signal</keyword>
<evidence type="ECO:0000313" key="2">
    <source>
        <dbReference type="EMBL" id="KAE8977980.1"/>
    </source>
</evidence>
<dbReference type="SUPFAM" id="SSF55486">
    <property type="entry name" value="Metalloproteases ('zincins'), catalytic domain"/>
    <property type="match status" value="1"/>
</dbReference>
<proteinExistence type="predicted"/>
<dbReference type="EMBL" id="QXFV01003304">
    <property type="protein sequence ID" value="KAE8977980.1"/>
    <property type="molecule type" value="Genomic_DNA"/>
</dbReference>
<name>A0A6A3I6Y4_9STRA</name>
<dbReference type="PANTHER" id="PTHR35606:SF4">
    <property type="entry name" value="CELLULOSE-BINDING FAMILY II PROTEIN"/>
    <property type="match status" value="1"/>
</dbReference>
<dbReference type="PANTHER" id="PTHR35606">
    <property type="entry name" value="CELLULOSE-BINDING FAMILY II PROTEIN"/>
    <property type="match status" value="1"/>
</dbReference>
<accession>A0A6A3I6Y4</accession>
<evidence type="ECO:0008006" key="4">
    <source>
        <dbReference type="Google" id="ProtNLM"/>
    </source>
</evidence>